<evidence type="ECO:0000313" key="2">
    <source>
        <dbReference type="Proteomes" id="UP000604046"/>
    </source>
</evidence>
<organism evidence="1 2">
    <name type="scientific">Symbiodinium natans</name>
    <dbReference type="NCBI Taxonomy" id="878477"/>
    <lineage>
        <taxon>Eukaryota</taxon>
        <taxon>Sar</taxon>
        <taxon>Alveolata</taxon>
        <taxon>Dinophyceae</taxon>
        <taxon>Suessiales</taxon>
        <taxon>Symbiodiniaceae</taxon>
        <taxon>Symbiodinium</taxon>
    </lineage>
</organism>
<gene>
    <name evidence="1" type="ORF">SNAT2548_LOCUS20809</name>
</gene>
<name>A0A812Q2L9_9DINO</name>
<evidence type="ECO:0000313" key="1">
    <source>
        <dbReference type="EMBL" id="CAE7381205.1"/>
    </source>
</evidence>
<evidence type="ECO:0008006" key="3">
    <source>
        <dbReference type="Google" id="ProtNLM"/>
    </source>
</evidence>
<accession>A0A812Q2L9</accession>
<protein>
    <recommendedName>
        <fullName evidence="3">Reverse transcriptase domain-containing protein</fullName>
    </recommendedName>
</protein>
<dbReference type="EMBL" id="CAJNDS010002224">
    <property type="protein sequence ID" value="CAE7381205.1"/>
    <property type="molecule type" value="Genomic_DNA"/>
</dbReference>
<sequence>MEEAAGYLPTCYSGMLNLHGISALAKFEGVPEGGVLGPAGFTTWLNSLTVFLKDRGHGLGIGCAVPSVWKNITWRWQGAPDGDAVEQLLAGLRGHVPLPNPDSVQHNDALMASCLRAMDIAAPSRINLVLHADDPVIVCSSQGAAMAVLHDLARWAYAHKAAFHVGPEKTVVLLPDGDMDPRLVLPLIGAGPCPIQTKTRHKWLGLVWPANLDFASALESALQKGNQLVADIVSLLDSGGLPLCFALCLFDAKVEGSVRFGRWLLATAPGALDRYDAAYDRWACALLQSPPWRSAAIAHLELGWTLCGRHRAILDIAGRRARLWALPEGDIYGEVFIKSHAVPLSWARKSLSLLEERDIPDYPDAGCSSVKSYLSMVRSLLSSAAAAALWSSCSGHVVPFPFSLLSSGPSPLPAALLSVSLPWDALLGHRALCRLRAGTLDLAHVNGKKSRAKVRCCLFVTKRRGHLTSTCWVNAKSASDLSCAMLFPAAACVALTIERESKRFWERAG</sequence>
<dbReference type="AlphaFoldDB" id="A0A812Q2L9"/>
<comment type="caution">
    <text evidence="1">The sequence shown here is derived from an EMBL/GenBank/DDBJ whole genome shotgun (WGS) entry which is preliminary data.</text>
</comment>
<dbReference type="OrthoDB" id="10458802at2759"/>
<proteinExistence type="predicted"/>
<keyword evidence="2" id="KW-1185">Reference proteome</keyword>
<dbReference type="Proteomes" id="UP000604046">
    <property type="component" value="Unassembled WGS sequence"/>
</dbReference>
<reference evidence="1" key="1">
    <citation type="submission" date="2021-02" db="EMBL/GenBank/DDBJ databases">
        <authorList>
            <person name="Dougan E. K."/>
            <person name="Rhodes N."/>
            <person name="Thang M."/>
            <person name="Chan C."/>
        </authorList>
    </citation>
    <scope>NUCLEOTIDE SEQUENCE</scope>
</reference>